<organism evidence="1">
    <name type="scientific">Oikopleura dioica</name>
    <name type="common">Tunicate</name>
    <dbReference type="NCBI Taxonomy" id="34765"/>
    <lineage>
        <taxon>Eukaryota</taxon>
        <taxon>Metazoa</taxon>
        <taxon>Chordata</taxon>
        <taxon>Tunicata</taxon>
        <taxon>Appendicularia</taxon>
        <taxon>Copelata</taxon>
        <taxon>Oikopleuridae</taxon>
        <taxon>Oikopleura</taxon>
    </lineage>
</organism>
<sequence>MRAVKQKMRDEYHTKQRMESIYDEPSLNSEIELGKEDFENYFNSKSAEELQREYEIASLAREVREKKEKQLAQRTPNEELDDWLYPKESSFVKAYWKKNPETFKRHTIGCDRIDVRMRMNDAISHAAEIGDTEILEVLLDHSGVGSGDAGIDEAGKQRIMELLDGEDASTGMFSSTALHKAAYRQTIPPDVGKYATAMNRLDYFEDHFKVLLYLLAGGGKPELSMCNSLQGGIFYQIFTNILENLKPSHIPSISARLQYDLVVVFEAFWNCGYRINEEVLSEAGEEYNWVNSLEMVKEMIQVKGREVLSLSDLARNASRAVLRGSLALNQIPKWIPYRMRRWIAFGELYEIPM</sequence>
<accession>E4Y8C9</accession>
<dbReference type="AlphaFoldDB" id="E4Y8C9"/>
<evidence type="ECO:0000313" key="1">
    <source>
        <dbReference type="EMBL" id="CBY31879.1"/>
    </source>
</evidence>
<dbReference type="EMBL" id="FN654320">
    <property type="protein sequence ID" value="CBY31879.1"/>
    <property type="molecule type" value="Genomic_DNA"/>
</dbReference>
<gene>
    <name evidence="1" type="ORF">GSOID_T00029098001</name>
</gene>
<proteinExistence type="predicted"/>
<dbReference type="Proteomes" id="UP000011014">
    <property type="component" value="Unassembled WGS sequence"/>
</dbReference>
<name>E4Y8C9_OIKDI</name>
<protein>
    <submittedName>
        <fullName evidence="1">Uncharacterized protein</fullName>
    </submittedName>
</protein>
<reference evidence="1" key="1">
    <citation type="journal article" date="2010" name="Science">
        <title>Plasticity of animal genome architecture unmasked by rapid evolution of a pelagic tunicate.</title>
        <authorList>
            <person name="Denoeud F."/>
            <person name="Henriet S."/>
            <person name="Mungpakdee S."/>
            <person name="Aury J.M."/>
            <person name="Da Silva C."/>
            <person name="Brinkmann H."/>
            <person name="Mikhaleva J."/>
            <person name="Olsen L.C."/>
            <person name="Jubin C."/>
            <person name="Canestro C."/>
            <person name="Bouquet J.M."/>
            <person name="Danks G."/>
            <person name="Poulain J."/>
            <person name="Campsteijn C."/>
            <person name="Adamski M."/>
            <person name="Cross I."/>
            <person name="Yadetie F."/>
            <person name="Muffato M."/>
            <person name="Louis A."/>
            <person name="Butcher S."/>
            <person name="Tsagkogeorga G."/>
            <person name="Konrad A."/>
            <person name="Singh S."/>
            <person name="Jensen M.F."/>
            <person name="Cong E.H."/>
            <person name="Eikeseth-Otteraa H."/>
            <person name="Noel B."/>
            <person name="Anthouard V."/>
            <person name="Porcel B.M."/>
            <person name="Kachouri-Lafond R."/>
            <person name="Nishino A."/>
            <person name="Ugolini M."/>
            <person name="Chourrout P."/>
            <person name="Nishida H."/>
            <person name="Aasland R."/>
            <person name="Huzurbazar S."/>
            <person name="Westhof E."/>
            <person name="Delsuc F."/>
            <person name="Lehrach H."/>
            <person name="Reinhardt R."/>
            <person name="Weissenbach J."/>
            <person name="Roy S.W."/>
            <person name="Artiguenave F."/>
            <person name="Postlethwait J.H."/>
            <person name="Manak J.R."/>
            <person name="Thompson E.M."/>
            <person name="Jaillon O."/>
            <person name="Du Pasquier L."/>
            <person name="Boudinot P."/>
            <person name="Liberles D.A."/>
            <person name="Volff J.N."/>
            <person name="Philippe H."/>
            <person name="Lenhard B."/>
            <person name="Roest Crollius H."/>
            <person name="Wincker P."/>
            <person name="Chourrout D."/>
        </authorList>
    </citation>
    <scope>NUCLEOTIDE SEQUENCE [LARGE SCALE GENOMIC DNA]</scope>
</reference>